<keyword evidence="3 6" id="KW-0269">Exonuclease</keyword>
<protein>
    <submittedName>
        <fullName evidence="6">Exonuclease domain-containing protein</fullName>
    </submittedName>
</protein>
<feature type="domain" description="Exonuclease" evidence="4">
    <location>
        <begin position="11"/>
        <end position="191"/>
    </location>
</feature>
<dbReference type="Gene3D" id="3.30.420.10">
    <property type="entry name" value="Ribonuclease H-like superfamily/Ribonuclease H"/>
    <property type="match status" value="1"/>
</dbReference>
<dbReference type="EMBL" id="JAEMOS010000009">
    <property type="protein sequence ID" value="MBJ7265889.1"/>
    <property type="molecule type" value="Genomic_DNA"/>
</dbReference>
<dbReference type="SUPFAM" id="SSF53098">
    <property type="entry name" value="Ribonuclease H-like"/>
    <property type="match status" value="1"/>
</dbReference>
<evidence type="ECO:0000256" key="1">
    <source>
        <dbReference type="ARBA" id="ARBA00022722"/>
    </source>
</evidence>
<dbReference type="Proteomes" id="UP000621390">
    <property type="component" value="Unassembled WGS sequence"/>
</dbReference>
<evidence type="ECO:0000313" key="6">
    <source>
        <dbReference type="EMBL" id="MBJ7314561.1"/>
    </source>
</evidence>
<keyword evidence="2" id="KW-0378">Hydrolase</keyword>
<dbReference type="Proteomes" id="UP000655994">
    <property type="component" value="Unassembled WGS sequence"/>
</dbReference>
<sequence length="192" mass="21741">MNPSTVNSNRLYLIVDLEATCWDGNVEGLDRKQTVDDMEIIEFGCAVAEDNGTVLDYRSFMVRPQLHPKLSEFCTQLTSITQSDVGAAAVYQSVVPEIDQWLKSYKLVGWGSWGNYDKNQISAEQRRHNLAPDFFSLPHINIKQQWRQGKVNSRSAGLANALKYHGLSFEGTHHRGIDDALNIARLLRFTEL</sequence>
<reference evidence="6 8" key="1">
    <citation type="submission" date="2020-09" db="EMBL/GenBank/DDBJ databases">
        <title>Draft Genomes of Bacterial Isolates from North Pond Shallow Sediments.</title>
        <authorList>
            <person name="Kiel Reese B."/>
            <person name="Mullis M."/>
            <person name="Weisend R.E."/>
        </authorList>
    </citation>
    <scope>NUCLEOTIDE SEQUENCE</scope>
    <source>
        <strain evidence="6">KJE-2</strain>
        <strain evidence="5 8">KJE-3</strain>
    </source>
</reference>
<dbReference type="RefSeq" id="WP_199493761.1">
    <property type="nucleotide sequence ID" value="NZ_DFMD01000016.1"/>
</dbReference>
<dbReference type="InterPro" id="IPR051274">
    <property type="entry name" value="3-5_Exoribonuclease"/>
</dbReference>
<keyword evidence="8" id="KW-1185">Reference proteome</keyword>
<dbReference type="GO" id="GO:0006259">
    <property type="term" value="P:DNA metabolic process"/>
    <property type="evidence" value="ECO:0007669"/>
    <property type="project" value="UniProtKB-ARBA"/>
</dbReference>
<dbReference type="InterPro" id="IPR047201">
    <property type="entry name" value="ERI-1_3'hExo-like"/>
</dbReference>
<dbReference type="PANTHER" id="PTHR23044:SF61">
    <property type="entry name" value="3'-5' EXORIBONUCLEASE 1-RELATED"/>
    <property type="match status" value="1"/>
</dbReference>
<dbReference type="CDD" id="cd06133">
    <property type="entry name" value="ERI-1_3'hExo_like"/>
    <property type="match status" value="1"/>
</dbReference>
<name>A0A8I1G9V9_9GAMM</name>
<keyword evidence="1" id="KW-0540">Nuclease</keyword>
<proteinExistence type="predicted"/>
<dbReference type="GO" id="GO:0000175">
    <property type="term" value="F:3'-5'-RNA exonuclease activity"/>
    <property type="evidence" value="ECO:0007669"/>
    <property type="project" value="InterPro"/>
</dbReference>
<evidence type="ECO:0000256" key="2">
    <source>
        <dbReference type="ARBA" id="ARBA00022801"/>
    </source>
</evidence>
<evidence type="ECO:0000313" key="7">
    <source>
        <dbReference type="Proteomes" id="UP000621390"/>
    </source>
</evidence>
<evidence type="ECO:0000256" key="3">
    <source>
        <dbReference type="ARBA" id="ARBA00022839"/>
    </source>
</evidence>
<evidence type="ECO:0000259" key="4">
    <source>
        <dbReference type="SMART" id="SM00479"/>
    </source>
</evidence>
<accession>A0A8I1G9V9</accession>
<evidence type="ECO:0000313" key="8">
    <source>
        <dbReference type="Proteomes" id="UP000655994"/>
    </source>
</evidence>
<dbReference type="GO" id="GO:0003676">
    <property type="term" value="F:nucleic acid binding"/>
    <property type="evidence" value="ECO:0007669"/>
    <property type="project" value="InterPro"/>
</dbReference>
<dbReference type="SMART" id="SM00479">
    <property type="entry name" value="EXOIII"/>
    <property type="match status" value="1"/>
</dbReference>
<dbReference type="InterPro" id="IPR013520">
    <property type="entry name" value="Ribonucl_H"/>
</dbReference>
<dbReference type="Pfam" id="PF00929">
    <property type="entry name" value="RNase_T"/>
    <property type="match status" value="1"/>
</dbReference>
<dbReference type="InterPro" id="IPR036397">
    <property type="entry name" value="RNaseH_sf"/>
</dbReference>
<organism evidence="6 7">
    <name type="scientific">Idiomarina abyssalis</name>
    <dbReference type="NCBI Taxonomy" id="86102"/>
    <lineage>
        <taxon>Bacteria</taxon>
        <taxon>Pseudomonadati</taxon>
        <taxon>Pseudomonadota</taxon>
        <taxon>Gammaproteobacteria</taxon>
        <taxon>Alteromonadales</taxon>
        <taxon>Idiomarinaceae</taxon>
        <taxon>Idiomarina</taxon>
    </lineage>
</organism>
<dbReference type="AlphaFoldDB" id="A0A8I1G9V9"/>
<dbReference type="PANTHER" id="PTHR23044">
    <property type="entry name" value="3'-5' EXONUCLEASE ERI1-RELATED"/>
    <property type="match status" value="1"/>
</dbReference>
<evidence type="ECO:0000313" key="5">
    <source>
        <dbReference type="EMBL" id="MBJ7265889.1"/>
    </source>
</evidence>
<dbReference type="EMBL" id="JAEMOP010000002">
    <property type="protein sequence ID" value="MBJ7314561.1"/>
    <property type="molecule type" value="Genomic_DNA"/>
</dbReference>
<gene>
    <name evidence="5" type="ORF">JHC10_02905</name>
    <name evidence="6" type="ORF">JHC11_00905</name>
</gene>
<comment type="caution">
    <text evidence="6">The sequence shown here is derived from an EMBL/GenBank/DDBJ whole genome shotgun (WGS) entry which is preliminary data.</text>
</comment>
<dbReference type="InterPro" id="IPR012337">
    <property type="entry name" value="RNaseH-like_sf"/>
</dbReference>